<evidence type="ECO:0000259" key="2">
    <source>
        <dbReference type="Pfam" id="PF16313"/>
    </source>
</evidence>
<evidence type="ECO:0000313" key="4">
    <source>
        <dbReference type="EMBL" id="NYG34273.1"/>
    </source>
</evidence>
<protein>
    <recommendedName>
        <fullName evidence="6">DUF5117 domain-containing protein</fullName>
    </recommendedName>
</protein>
<dbReference type="SUPFAM" id="SSF55486">
    <property type="entry name" value="Metalloproteases ('zincins'), catalytic domain"/>
    <property type="match status" value="1"/>
</dbReference>
<sequence length="928" mass="99180">MSPRSLTSLAAALVALTGCAHGPTATTPVAAASASSPASAASAPAGVAPAAGAPAAAATPVAPNPLPPFALVTRDARRFGGMITAWQKDEKVWLELSVHDFNVPFFLSPKIAGGIGEGGVLGGLMGGRTGAGRAQWVEFRRVHNQVQLIARNAQYVAKAGTPEARAVAAAFSPSLLGSTVVASQPHPDRKTVLVDASALFMGDLLGLGAQLQRTYRQGYSLDQRNSAITAVRAQPDLLVVQVQSHFATAALSEGQPGAPVAPSVPTTLPDARSLFVQLHYSLSRLPEKPMAPRAADARIGHFLSTVDDYSDDIARTPRLRHIHRWRLEKQDPAAALSPPVKPITYWIDRSVPERYRAPITAGILEWNKAFEKIGFQDAIVVQVQPDDATFDTLDTGIASIRWMTNASAMFGAVGPVHVDPRSGEILDADIAIESLSSRAIRTLQSQVLAHPGVDDWLALMQARDAQRERPATAAAFARPFVLNDLGDLCQHADAAGEQLGYALDVLALRDGADPAGPDAQAFVAAYLKDVTMHEVGHTLGLRHNFRASHVYSEAQLSDPDFTRTRALSGSVMDYSAVNLPGRGQPAVAPFLTTIGPYDEWAIDYAYRTLPAAQETAELGRIAARSAEPALAYGSDEDNLFGIDPESLQGDLGSDPVAFARKRIGIARDLLRRLEARPAAEADHPTLRRGVSYALRDVARVSGTLLRQIGGLRTLRDAPGTGRDPLTPVPAAQQRAAFDTLVAEVLSPDSLTVSPGLQRRLAPDYLERADALFGGAPSVATDFTPLTQLSDLQRGVLAQLMSEGVAVRLLDGAAKASDPAQSLTLAELNRRLDAEVWADLVPGHGDIPAARRALQREHTTRLIGLLMQPAQAGRVELRTHMRRRAEDLLARLRSVRYRSGWSAETAAHLQDSIDLLRGALQAKVVRPNV</sequence>
<dbReference type="CDD" id="cd04276">
    <property type="entry name" value="ZnMc_MMP_like_2"/>
    <property type="match status" value="1"/>
</dbReference>
<dbReference type="AlphaFoldDB" id="A0A7Y9U6Q2"/>
<name>A0A7Y9U6Q2_9BURK</name>
<dbReference type="InterPro" id="IPR034032">
    <property type="entry name" value="Zn_MMP-like_bac"/>
</dbReference>
<dbReference type="PANTHER" id="PTHR38478">
    <property type="entry name" value="PEPTIDASE M1A AND M12B"/>
    <property type="match status" value="1"/>
</dbReference>
<dbReference type="EMBL" id="JACCFH010000001">
    <property type="protein sequence ID" value="NYG34273.1"/>
    <property type="molecule type" value="Genomic_DNA"/>
</dbReference>
<dbReference type="Proteomes" id="UP000518288">
    <property type="component" value="Unassembled WGS sequence"/>
</dbReference>
<reference evidence="4 5" key="1">
    <citation type="submission" date="2020-07" db="EMBL/GenBank/DDBJ databases">
        <title>Genomic Encyclopedia of Archaeal and Bacterial Type Strains, Phase II (KMG-II): from individual species to whole genera.</title>
        <authorList>
            <person name="Goeker M."/>
        </authorList>
    </citation>
    <scope>NUCLEOTIDE SEQUENCE [LARGE SCALE GENOMIC DNA]</scope>
    <source>
        <strain evidence="4 5">DSM 21226</strain>
    </source>
</reference>
<dbReference type="Gene3D" id="3.40.390.10">
    <property type="entry name" value="Collagenase (Catalytic Domain)"/>
    <property type="match status" value="1"/>
</dbReference>
<dbReference type="InterPro" id="IPR033413">
    <property type="entry name" value="DUF5117"/>
</dbReference>
<evidence type="ECO:0000259" key="3">
    <source>
        <dbReference type="Pfam" id="PF17148"/>
    </source>
</evidence>
<keyword evidence="5" id="KW-1185">Reference proteome</keyword>
<gene>
    <name evidence="4" type="ORF">BDD16_003259</name>
</gene>
<feature type="chain" id="PRO_5030931747" description="DUF5117 domain-containing protein" evidence="1">
    <location>
        <begin position="41"/>
        <end position="928"/>
    </location>
</feature>
<evidence type="ECO:0000256" key="1">
    <source>
        <dbReference type="SAM" id="SignalP"/>
    </source>
</evidence>
<evidence type="ECO:0000313" key="5">
    <source>
        <dbReference type="Proteomes" id="UP000518288"/>
    </source>
</evidence>
<dbReference type="RefSeq" id="WP_179634944.1">
    <property type="nucleotide sequence ID" value="NZ_JACCFH010000001.1"/>
</dbReference>
<dbReference type="PANTHER" id="PTHR38478:SF1">
    <property type="entry name" value="ZINC DEPENDENT METALLOPROTEASE DOMAIN LIPOPROTEIN"/>
    <property type="match status" value="1"/>
</dbReference>
<keyword evidence="1" id="KW-0732">Signal</keyword>
<organism evidence="4 5">
    <name type="scientific">Sphaerotilus montanus</name>
    <dbReference type="NCBI Taxonomy" id="522889"/>
    <lineage>
        <taxon>Bacteria</taxon>
        <taxon>Pseudomonadati</taxon>
        <taxon>Pseudomonadota</taxon>
        <taxon>Betaproteobacteria</taxon>
        <taxon>Burkholderiales</taxon>
        <taxon>Sphaerotilaceae</taxon>
        <taxon>Sphaerotilus</taxon>
    </lineage>
</organism>
<dbReference type="PROSITE" id="PS51257">
    <property type="entry name" value="PROKAR_LIPOPROTEIN"/>
    <property type="match status" value="1"/>
</dbReference>
<feature type="domain" description="DUF5117" evidence="3">
    <location>
        <begin position="133"/>
        <end position="329"/>
    </location>
</feature>
<dbReference type="GO" id="GO:0008237">
    <property type="term" value="F:metallopeptidase activity"/>
    <property type="evidence" value="ECO:0007669"/>
    <property type="project" value="InterPro"/>
</dbReference>
<accession>A0A7Y9U6Q2</accession>
<evidence type="ECO:0008006" key="6">
    <source>
        <dbReference type="Google" id="ProtNLM"/>
    </source>
</evidence>
<dbReference type="Pfam" id="PF17148">
    <property type="entry name" value="DUF5117"/>
    <property type="match status" value="1"/>
</dbReference>
<dbReference type="InterPro" id="IPR024079">
    <property type="entry name" value="MetalloPept_cat_dom_sf"/>
</dbReference>
<proteinExistence type="predicted"/>
<feature type="signal peptide" evidence="1">
    <location>
        <begin position="1"/>
        <end position="40"/>
    </location>
</feature>
<feature type="domain" description="EcxA zinc-binding" evidence="2">
    <location>
        <begin position="519"/>
        <end position="839"/>
    </location>
</feature>
<dbReference type="InterPro" id="IPR032534">
    <property type="entry name" value="EcxA_zinc-bd"/>
</dbReference>
<comment type="caution">
    <text evidence="4">The sequence shown here is derived from an EMBL/GenBank/DDBJ whole genome shotgun (WGS) entry which is preliminary data.</text>
</comment>
<dbReference type="Pfam" id="PF16313">
    <property type="entry name" value="DUF4953"/>
    <property type="match status" value="1"/>
</dbReference>